<keyword evidence="2" id="KW-0255">Endonuclease</keyword>
<dbReference type="InterPro" id="IPR007560">
    <property type="entry name" value="Restrct_endonuc_IV_Mrr"/>
</dbReference>
<dbReference type="GO" id="GO:0016787">
    <property type="term" value="F:hydrolase activity"/>
    <property type="evidence" value="ECO:0007669"/>
    <property type="project" value="UniProtKB-KW"/>
</dbReference>
<dbReference type="EMBL" id="JAROCD010000002">
    <property type="protein sequence ID" value="MDN4600668.1"/>
    <property type="molecule type" value="Genomic_DNA"/>
</dbReference>
<dbReference type="GO" id="GO:0004519">
    <property type="term" value="F:endonuclease activity"/>
    <property type="evidence" value="ECO:0007669"/>
    <property type="project" value="UniProtKB-KW"/>
</dbReference>
<keyword evidence="3" id="KW-1185">Reference proteome</keyword>
<sequence>MSSYQKGKEFEEFIHYVYSNLIKLNDSKARISKRTTLVGRSNSTSEFDIYYEFQHLNILHKVAIECKNHVNPVSVKEVRDFVYKVNDVGNVVGVMISKAGYQEGAKNVAHHDHIKLMTINDLPSFSQIVGMKISKLFLPDQDVIGAPFWIIMEKFGDFEVNGNYMTFPNNSEYNYKFLIPLFFSKVVAEKFNEVSFEGSGVVRGVNQMQLYALYNFSKLHNFGFIELLLEPEGNRQALSFMLHPEELKRKYYLGED</sequence>
<dbReference type="Pfam" id="PF04471">
    <property type="entry name" value="Mrr_cat"/>
    <property type="match status" value="1"/>
</dbReference>
<organism evidence="2 3">
    <name type="scientific">Paenibacillus vandeheii</name>
    <dbReference type="NCBI Taxonomy" id="3035917"/>
    <lineage>
        <taxon>Bacteria</taxon>
        <taxon>Bacillati</taxon>
        <taxon>Bacillota</taxon>
        <taxon>Bacilli</taxon>
        <taxon>Bacillales</taxon>
        <taxon>Paenibacillaceae</taxon>
        <taxon>Paenibacillus</taxon>
    </lineage>
</organism>
<evidence type="ECO:0000313" key="3">
    <source>
        <dbReference type="Proteomes" id="UP001174205"/>
    </source>
</evidence>
<dbReference type="InterPro" id="IPR011335">
    <property type="entry name" value="Restrct_endonuc-II-like"/>
</dbReference>
<dbReference type="RefSeq" id="WP_301245183.1">
    <property type="nucleotide sequence ID" value="NZ_JAROCD010000002.1"/>
</dbReference>
<feature type="domain" description="Restriction endonuclease type IV Mrr" evidence="1">
    <location>
        <begin position="28"/>
        <end position="122"/>
    </location>
</feature>
<dbReference type="Proteomes" id="UP001174205">
    <property type="component" value="Unassembled WGS sequence"/>
</dbReference>
<evidence type="ECO:0000259" key="1">
    <source>
        <dbReference type="Pfam" id="PF04471"/>
    </source>
</evidence>
<proteinExistence type="predicted"/>
<reference evidence="2" key="1">
    <citation type="submission" date="2023-03" db="EMBL/GenBank/DDBJ databases">
        <title>MT1 and MT2 Draft Genomes of Novel Species.</title>
        <authorList>
            <person name="Venkateswaran K."/>
        </authorList>
    </citation>
    <scope>NUCLEOTIDE SEQUENCE</scope>
    <source>
        <strain evidence="2">F6_3S_P_1C</strain>
    </source>
</reference>
<dbReference type="Gene3D" id="3.40.1350.10">
    <property type="match status" value="1"/>
</dbReference>
<comment type="caution">
    <text evidence="2">The sequence shown here is derived from an EMBL/GenBank/DDBJ whole genome shotgun (WGS) entry which is preliminary data.</text>
</comment>
<dbReference type="InterPro" id="IPR011856">
    <property type="entry name" value="tRNA_endonuc-like_dom_sf"/>
</dbReference>
<keyword evidence="2" id="KW-0378">Hydrolase</keyword>
<protein>
    <submittedName>
        <fullName evidence="2">Restriction endonuclease</fullName>
        <ecNumber evidence="2">3.1.21.-</ecNumber>
    </submittedName>
</protein>
<dbReference type="EC" id="3.1.21.-" evidence="2"/>
<dbReference type="SUPFAM" id="SSF52980">
    <property type="entry name" value="Restriction endonuclease-like"/>
    <property type="match status" value="1"/>
</dbReference>
<evidence type="ECO:0000313" key="2">
    <source>
        <dbReference type="EMBL" id="MDN4600668.1"/>
    </source>
</evidence>
<gene>
    <name evidence="2" type="ORF">P5G61_05480</name>
</gene>
<accession>A0ABT8J6H8</accession>
<keyword evidence="2" id="KW-0540">Nuclease</keyword>
<name>A0ABT8J6H8_9BACL</name>